<dbReference type="HOGENOM" id="CLU_1820502_0_0_1"/>
<organism evidence="2 3">
    <name type="scientific">Serendipita vermifera MAFF 305830</name>
    <dbReference type="NCBI Taxonomy" id="933852"/>
    <lineage>
        <taxon>Eukaryota</taxon>
        <taxon>Fungi</taxon>
        <taxon>Dikarya</taxon>
        <taxon>Basidiomycota</taxon>
        <taxon>Agaricomycotina</taxon>
        <taxon>Agaricomycetes</taxon>
        <taxon>Sebacinales</taxon>
        <taxon>Serendipitaceae</taxon>
        <taxon>Serendipita</taxon>
    </lineage>
</organism>
<reference evidence="3" key="2">
    <citation type="submission" date="2015-01" db="EMBL/GenBank/DDBJ databases">
        <title>Evolutionary Origins and Diversification of the Mycorrhizal Mutualists.</title>
        <authorList>
            <consortium name="DOE Joint Genome Institute"/>
            <consortium name="Mycorrhizal Genomics Consortium"/>
            <person name="Kohler A."/>
            <person name="Kuo A."/>
            <person name="Nagy L.G."/>
            <person name="Floudas D."/>
            <person name="Copeland A."/>
            <person name="Barry K.W."/>
            <person name="Cichocki N."/>
            <person name="Veneault-Fourrey C."/>
            <person name="LaButti K."/>
            <person name="Lindquist E.A."/>
            <person name="Lipzen A."/>
            <person name="Lundell T."/>
            <person name="Morin E."/>
            <person name="Murat C."/>
            <person name="Riley R."/>
            <person name="Ohm R."/>
            <person name="Sun H."/>
            <person name="Tunlid A."/>
            <person name="Henrissat B."/>
            <person name="Grigoriev I.V."/>
            <person name="Hibbett D.S."/>
            <person name="Martin F."/>
        </authorList>
    </citation>
    <scope>NUCLEOTIDE SEQUENCE [LARGE SCALE GENOMIC DNA]</scope>
    <source>
        <strain evidence="3">MAFF 305830</strain>
    </source>
</reference>
<evidence type="ECO:0000256" key="1">
    <source>
        <dbReference type="SAM" id="MobiDB-lite"/>
    </source>
</evidence>
<keyword evidence="3" id="KW-1185">Reference proteome</keyword>
<dbReference type="EMBL" id="KN824315">
    <property type="protein sequence ID" value="KIM25301.1"/>
    <property type="molecule type" value="Genomic_DNA"/>
</dbReference>
<dbReference type="AlphaFoldDB" id="A0A0C3B187"/>
<feature type="non-terminal residue" evidence="2">
    <location>
        <position position="1"/>
    </location>
</feature>
<evidence type="ECO:0000313" key="2">
    <source>
        <dbReference type="EMBL" id="KIM25301.1"/>
    </source>
</evidence>
<sequence>LSQDVTMKIPHYLNNSRLFSRFNESGNRMKSQGQTIWRVRARCRNDIPNTDVPPSSSGAFHHPAATLSQQQQLMHHQHQQQVQQHQQQQQQQQSPMLQHEAGTGGLMMAPDPLLWEFLPYERSIVGQPPLAIVGTAWQWNMK</sequence>
<evidence type="ECO:0000313" key="3">
    <source>
        <dbReference type="Proteomes" id="UP000054097"/>
    </source>
</evidence>
<reference evidence="2 3" key="1">
    <citation type="submission" date="2014-04" db="EMBL/GenBank/DDBJ databases">
        <authorList>
            <consortium name="DOE Joint Genome Institute"/>
            <person name="Kuo A."/>
            <person name="Zuccaro A."/>
            <person name="Kohler A."/>
            <person name="Nagy L.G."/>
            <person name="Floudas D."/>
            <person name="Copeland A."/>
            <person name="Barry K.W."/>
            <person name="Cichocki N."/>
            <person name="Veneault-Fourrey C."/>
            <person name="LaButti K."/>
            <person name="Lindquist E.A."/>
            <person name="Lipzen A."/>
            <person name="Lundell T."/>
            <person name="Morin E."/>
            <person name="Murat C."/>
            <person name="Sun H."/>
            <person name="Tunlid A."/>
            <person name="Henrissat B."/>
            <person name="Grigoriev I.V."/>
            <person name="Hibbett D.S."/>
            <person name="Martin F."/>
            <person name="Nordberg H.P."/>
            <person name="Cantor M.N."/>
            <person name="Hua S.X."/>
        </authorList>
    </citation>
    <scope>NUCLEOTIDE SEQUENCE [LARGE SCALE GENOMIC DNA]</scope>
    <source>
        <strain evidence="2 3">MAFF 305830</strain>
    </source>
</reference>
<dbReference type="Proteomes" id="UP000054097">
    <property type="component" value="Unassembled WGS sequence"/>
</dbReference>
<gene>
    <name evidence="2" type="ORF">M408DRAFT_58870</name>
</gene>
<accession>A0A0C3B187</accession>
<name>A0A0C3B187_SERVB</name>
<feature type="region of interest" description="Disordered" evidence="1">
    <location>
        <begin position="47"/>
        <end position="105"/>
    </location>
</feature>
<feature type="compositionally biased region" description="Low complexity" evidence="1">
    <location>
        <begin position="69"/>
        <end position="93"/>
    </location>
</feature>
<proteinExistence type="predicted"/>
<feature type="non-terminal residue" evidence="2">
    <location>
        <position position="142"/>
    </location>
</feature>
<dbReference type="OrthoDB" id="5593376at2759"/>
<protein>
    <submittedName>
        <fullName evidence="2">Uncharacterized protein</fullName>
    </submittedName>
</protein>